<evidence type="ECO:0000313" key="1">
    <source>
        <dbReference type="EMBL" id="GBQ86488.1"/>
    </source>
</evidence>
<accession>A0ABQ0Q104</accession>
<evidence type="ECO:0000313" key="2">
    <source>
        <dbReference type="Proteomes" id="UP001065047"/>
    </source>
</evidence>
<comment type="caution">
    <text evidence="1">The sequence shown here is derived from an EMBL/GenBank/DDBJ whole genome shotgun (WGS) entry which is preliminary data.</text>
</comment>
<dbReference type="Proteomes" id="UP001065047">
    <property type="component" value="Unassembled WGS sequence"/>
</dbReference>
<sequence>MQEESKVKSLNKDGSIFIATPCYGQQVTSGYMMSVLGATICSADNLQFTIMHIGDDALLPRVRSTLLSAFLEQSDFSHLLFVDADISFDASAPAKLLQSGKDFIGGLYPLRERYWDQQTRTNMIAGEKPETASLRYVGATQAMRETPSQGGILRVPYVGTGFMMVSRSAIEKMVKSYPELEYRRIDAVESGEGRRHYALFDCMIDKATGTYLSEDFSFCKRWTDIDGEIWADPSIILKHTGPASFSGNPELRVGIDCKTRRAS</sequence>
<dbReference type="InterPro" id="IPR029044">
    <property type="entry name" value="Nucleotide-diphossugar_trans"/>
</dbReference>
<protein>
    <recommendedName>
        <fullName evidence="3">Glycosyltransferase</fullName>
    </recommendedName>
</protein>
<proteinExistence type="predicted"/>
<dbReference type="EMBL" id="BAPF01000059">
    <property type="protein sequence ID" value="GBQ86488.1"/>
    <property type="molecule type" value="Genomic_DNA"/>
</dbReference>
<keyword evidence="2" id="KW-1185">Reference proteome</keyword>
<evidence type="ECO:0008006" key="3">
    <source>
        <dbReference type="Google" id="ProtNLM"/>
    </source>
</evidence>
<gene>
    <name evidence="1" type="ORF">AA14337_3334</name>
</gene>
<reference evidence="1" key="1">
    <citation type="submission" date="2013-04" db="EMBL/GenBank/DDBJ databases">
        <title>The genome sequencing project of 58 acetic acid bacteria.</title>
        <authorList>
            <person name="Okamoto-Kainuma A."/>
            <person name="Ishikawa M."/>
            <person name="Umino S."/>
            <person name="Koizumi Y."/>
            <person name="Shiwa Y."/>
            <person name="Yoshikawa H."/>
            <person name="Matsutani M."/>
            <person name="Matsushita K."/>
        </authorList>
    </citation>
    <scope>NUCLEOTIDE SEQUENCE</scope>
    <source>
        <strain evidence="1">DSM 14337</strain>
    </source>
</reference>
<dbReference type="SUPFAM" id="SSF53448">
    <property type="entry name" value="Nucleotide-diphospho-sugar transferases"/>
    <property type="match status" value="1"/>
</dbReference>
<name>A0ABQ0Q104_9PROT</name>
<dbReference type="RefSeq" id="WP_244150529.1">
    <property type="nucleotide sequence ID" value="NZ_BAPF01000059.1"/>
</dbReference>
<dbReference type="GeneID" id="29557180"/>
<organism evidence="1 2">
    <name type="scientific">Acetobacter malorum DSM 14337</name>
    <dbReference type="NCBI Taxonomy" id="1307910"/>
    <lineage>
        <taxon>Bacteria</taxon>
        <taxon>Pseudomonadati</taxon>
        <taxon>Pseudomonadota</taxon>
        <taxon>Alphaproteobacteria</taxon>
        <taxon>Acetobacterales</taxon>
        <taxon>Acetobacteraceae</taxon>
        <taxon>Acetobacter</taxon>
    </lineage>
</organism>